<sequence length="426" mass="49592">MSEFEVIDSNNIRHCELNLNDNFVGTLLEFKSRLSATKNLKKIYTRILNGVFNGEGFRLPAPWGGGYICSYDSFKFKWSRNVILFQVDGDYIAIVQKYYFIDQIFFFNKRTLLKLNETFEDDQNFCSSLYDDIADFIDNNESLGKIKKPLLSLETNRPFHTYYPILGSLCFINNFVSDKEVFYSKQATSFLDFESFFSWLNRSETLDEVHSTYQIRTECWSFSSMTDKDSEIVEYAKNYKIRDETIESTLDQCDILIWLDLNSEKRSLQNRLSLFERILEHIRERQSQYPITLYLDGLTQPLESRTPKVFDSDKTELEKALTYFSELGITNFIVGSGLNPYEKLKVASKASFFASDAGTASIYPDRFCKIEGIIYKPNGWAAPGHLHFNSTIVPEKYIRNLDNTPPVNCNYLININFSINFFERGQ</sequence>
<evidence type="ECO:0000313" key="1">
    <source>
        <dbReference type="EMBL" id="OFI34444.1"/>
    </source>
</evidence>
<proteinExistence type="predicted"/>
<dbReference type="Proteomes" id="UP000176037">
    <property type="component" value="Unassembled WGS sequence"/>
</dbReference>
<dbReference type="RefSeq" id="WP_070176317.1">
    <property type="nucleotide sequence ID" value="NZ_BMJR01000012.1"/>
</dbReference>
<name>A0A1E8FEU8_9ALTE</name>
<protein>
    <submittedName>
        <fullName evidence="1">Uncharacterized protein</fullName>
    </submittedName>
</protein>
<organism evidence="1 2">
    <name type="scientific">Alteromonas lipolytica</name>
    <dbReference type="NCBI Taxonomy" id="1856405"/>
    <lineage>
        <taxon>Bacteria</taxon>
        <taxon>Pseudomonadati</taxon>
        <taxon>Pseudomonadota</taxon>
        <taxon>Gammaproteobacteria</taxon>
        <taxon>Alteromonadales</taxon>
        <taxon>Alteromonadaceae</taxon>
        <taxon>Alteromonas/Salinimonas group</taxon>
        <taxon>Alteromonas</taxon>
    </lineage>
</organism>
<reference evidence="1 2" key="1">
    <citation type="submission" date="2016-09" db="EMBL/GenBank/DDBJ databases">
        <title>Alteromonas lipolytica, a new species isolated from sea water.</title>
        <authorList>
            <person name="Wu Y.-H."/>
            <person name="Cheng H."/>
            <person name="Xu X.-W."/>
        </authorList>
    </citation>
    <scope>NUCLEOTIDE SEQUENCE [LARGE SCALE GENOMIC DNA]</scope>
    <source>
        <strain evidence="1 2">JW12</strain>
    </source>
</reference>
<dbReference type="STRING" id="1856405.BFC17_17560"/>
<dbReference type="AlphaFoldDB" id="A0A1E8FEU8"/>
<dbReference type="OrthoDB" id="9792195at2"/>
<keyword evidence="2" id="KW-1185">Reference proteome</keyword>
<evidence type="ECO:0000313" key="2">
    <source>
        <dbReference type="Proteomes" id="UP000176037"/>
    </source>
</evidence>
<dbReference type="EMBL" id="MJIC01000011">
    <property type="protein sequence ID" value="OFI34444.1"/>
    <property type="molecule type" value="Genomic_DNA"/>
</dbReference>
<comment type="caution">
    <text evidence="1">The sequence shown here is derived from an EMBL/GenBank/DDBJ whole genome shotgun (WGS) entry which is preliminary data.</text>
</comment>
<accession>A0A1E8FEU8</accession>
<gene>
    <name evidence="1" type="ORF">BFC17_17560</name>
</gene>